<gene>
    <name evidence="2" type="ORF">LMG032447_01176</name>
</gene>
<evidence type="ECO:0000313" key="2">
    <source>
        <dbReference type="EMBL" id="CAH1855843.1"/>
    </source>
</evidence>
<keyword evidence="3" id="KW-1185">Reference proteome</keyword>
<sequence>MDTLKSNDLKNIYFDWLSSGFKYTNVDDRLISISTPFIDSDFDHIQIYAQILDNNEIRLTDSGYTLFNLESHGITVNNRSKTRKEILENILSDFGILLDSDTKELTIKTVANKFGPAKNRLLQAIFRVNDLIYLSNSKISSSFNEMVAEILTESEINFVPSFSVPWHNGSDLHFDFSIPSHRFGESLIQTTGRPYDINQAKIFNYDVSRMQSVNRKVNKYTLLINDSKRKSTKIQEISKTAKSELTNKNVYITPFTDVLDNPQLLLPA</sequence>
<evidence type="ECO:0000313" key="3">
    <source>
        <dbReference type="Proteomes" id="UP000838102"/>
    </source>
</evidence>
<dbReference type="Proteomes" id="UP000838102">
    <property type="component" value="Unassembled WGS sequence"/>
</dbReference>
<dbReference type="Pfam" id="PF08861">
    <property type="entry name" value="DUF1828"/>
    <property type="match status" value="1"/>
</dbReference>
<comment type="caution">
    <text evidence="2">The sequence shown here is derived from an EMBL/GenBank/DDBJ whole genome shotgun (WGS) entry which is preliminary data.</text>
</comment>
<dbReference type="RefSeq" id="WP_248706549.1">
    <property type="nucleotide sequence ID" value="NZ_CAKOET010000005.1"/>
</dbReference>
<reference evidence="2" key="1">
    <citation type="submission" date="2022-03" db="EMBL/GenBank/DDBJ databases">
        <authorList>
            <person name="Hettiarachchi G."/>
        </authorList>
    </citation>
    <scope>NUCLEOTIDE SEQUENCE</scope>
    <source>
        <strain evidence="2">LMG 32447</strain>
    </source>
</reference>
<organism evidence="2 3">
    <name type="scientific">Convivina praedatoris</name>
    <dbReference type="NCBI Taxonomy" id="2880963"/>
    <lineage>
        <taxon>Bacteria</taxon>
        <taxon>Bacillati</taxon>
        <taxon>Bacillota</taxon>
        <taxon>Bacilli</taxon>
        <taxon>Lactobacillales</taxon>
        <taxon>Lactobacillaceae</taxon>
        <taxon>Convivina</taxon>
    </lineage>
</organism>
<name>A0ABM9D2J5_9LACO</name>
<evidence type="ECO:0000259" key="1">
    <source>
        <dbReference type="Pfam" id="PF08861"/>
    </source>
</evidence>
<feature type="domain" description="DUF1828" evidence="1">
    <location>
        <begin position="35"/>
        <end position="128"/>
    </location>
</feature>
<proteinExistence type="predicted"/>
<dbReference type="EMBL" id="CAKOEU010000005">
    <property type="protein sequence ID" value="CAH1855843.1"/>
    <property type="molecule type" value="Genomic_DNA"/>
</dbReference>
<accession>A0ABM9D2J5</accession>
<protein>
    <recommendedName>
        <fullName evidence="1">DUF1828 domain-containing protein</fullName>
    </recommendedName>
</protein>
<dbReference type="InterPro" id="IPR014960">
    <property type="entry name" value="DUF1828"/>
</dbReference>